<dbReference type="Proteomes" id="UP000727907">
    <property type="component" value="Unassembled WGS sequence"/>
</dbReference>
<evidence type="ECO:0000313" key="6">
    <source>
        <dbReference type="Proteomes" id="UP000727907"/>
    </source>
</evidence>
<dbReference type="CDD" id="cd00995">
    <property type="entry name" value="PBP2_NikA_DppA_OppA_like"/>
    <property type="match status" value="1"/>
</dbReference>
<comment type="caution">
    <text evidence="5">The sequence shown here is derived from an EMBL/GenBank/DDBJ whole genome shotgun (WGS) entry which is preliminary data.</text>
</comment>
<sequence length="516" mass="58322">MAAGHGIAYAQKPGGTLRVQLMDTPPSASPLEEITVSVVVPFMGVFNNLVIYDQAVARNSFDSIRPELATGWQVSEDGKQVRFDLRREVKWHDGKPFTAADVRCTFDLLMEKGEAKLRRNPRGVWYENVEQVTSDNDFQVTFHLKQPQPSLLALLSAGWSAIYPCHVAPAQMRRHPIGTGPFKFVEMKSNERVKLEKNKEYWRPGRPYLDGIEFNIITNRATRMLAFTADRSDMTFPTDVTMPLYKDIMQQTPTAQCTVRPTGVTYNLIFNRDAAPFNDERARAALALTLDRKTLVDIISEGADVIGGAMLPPPAGVWGVGAEALADLPGYGPDVEASREKGRALMREAGYGPDKRLKLKVTTRNIASYRDLSVLMIDQLRHIYIDGEMELLDSAVYFNRLYQKNYLLVVNATGSSLDDPDQHFVENYGCNSPRNFNGYCDPELTKLIAAQSLERDVEKRRSVVREIERKLARDIVRPIFSHNVTAACRHARVRDLTIMVNSNYNGWRFEDVWLDQ</sequence>
<organism evidence="5 6">
    <name type="scientific">Reyranella humidisoli</name>
    <dbReference type="NCBI Taxonomy" id="2849149"/>
    <lineage>
        <taxon>Bacteria</taxon>
        <taxon>Pseudomonadati</taxon>
        <taxon>Pseudomonadota</taxon>
        <taxon>Alphaproteobacteria</taxon>
        <taxon>Hyphomicrobiales</taxon>
        <taxon>Reyranellaceae</taxon>
        <taxon>Reyranella</taxon>
    </lineage>
</organism>
<dbReference type="PANTHER" id="PTHR30290:SF38">
    <property type="entry name" value="D,D-DIPEPTIDE-BINDING PERIPLASMIC PROTEIN DDPA-RELATED"/>
    <property type="match status" value="1"/>
</dbReference>
<keyword evidence="3" id="KW-0732">Signal</keyword>
<dbReference type="EMBL" id="JAHOPB010000004">
    <property type="protein sequence ID" value="MBU8877328.1"/>
    <property type="molecule type" value="Genomic_DNA"/>
</dbReference>
<evidence type="ECO:0000313" key="5">
    <source>
        <dbReference type="EMBL" id="MBU8877328.1"/>
    </source>
</evidence>
<keyword evidence="6" id="KW-1185">Reference proteome</keyword>
<evidence type="ECO:0000256" key="2">
    <source>
        <dbReference type="ARBA" id="ARBA00005695"/>
    </source>
</evidence>
<evidence type="ECO:0000256" key="3">
    <source>
        <dbReference type="ARBA" id="ARBA00022729"/>
    </source>
</evidence>
<dbReference type="InterPro" id="IPR000914">
    <property type="entry name" value="SBP_5_dom"/>
</dbReference>
<comment type="similarity">
    <text evidence="2">Belongs to the bacterial solute-binding protein 5 family.</text>
</comment>
<dbReference type="PANTHER" id="PTHR30290">
    <property type="entry name" value="PERIPLASMIC BINDING COMPONENT OF ABC TRANSPORTER"/>
    <property type="match status" value="1"/>
</dbReference>
<protein>
    <submittedName>
        <fullName evidence="5">ABC transporter substrate-binding protein</fullName>
    </submittedName>
</protein>
<dbReference type="InterPro" id="IPR030678">
    <property type="entry name" value="Peptide/Ni-bd"/>
</dbReference>
<evidence type="ECO:0000259" key="4">
    <source>
        <dbReference type="Pfam" id="PF00496"/>
    </source>
</evidence>
<dbReference type="Pfam" id="PF00496">
    <property type="entry name" value="SBP_bac_5"/>
    <property type="match status" value="1"/>
</dbReference>
<accession>A0ABS6IRY7</accession>
<feature type="domain" description="Solute-binding protein family 5" evidence="4">
    <location>
        <begin position="64"/>
        <end position="431"/>
    </location>
</feature>
<evidence type="ECO:0000256" key="1">
    <source>
        <dbReference type="ARBA" id="ARBA00004418"/>
    </source>
</evidence>
<gene>
    <name evidence="5" type="ORF">KQ910_26410</name>
</gene>
<reference evidence="5 6" key="1">
    <citation type="submission" date="2021-06" db="EMBL/GenBank/DDBJ databases">
        <authorList>
            <person name="Lee D.H."/>
        </authorList>
    </citation>
    <scope>NUCLEOTIDE SEQUENCE [LARGE SCALE GENOMIC DNA]</scope>
    <source>
        <strain evidence="5 6">MMS21-HV4-11</strain>
    </source>
</reference>
<proteinExistence type="inferred from homology"/>
<name>A0ABS6IRY7_9HYPH</name>
<dbReference type="PIRSF" id="PIRSF002741">
    <property type="entry name" value="MppA"/>
    <property type="match status" value="1"/>
</dbReference>
<dbReference type="InterPro" id="IPR039424">
    <property type="entry name" value="SBP_5"/>
</dbReference>
<comment type="subcellular location">
    <subcellularLocation>
        <location evidence="1">Periplasm</location>
    </subcellularLocation>
</comment>